<gene>
    <name evidence="1" type="ORF">OV287_29945</name>
</gene>
<name>A0ABT4ACR0_9BACT</name>
<comment type="caution">
    <text evidence="1">The sequence shown here is derived from an EMBL/GenBank/DDBJ whole genome shotgun (WGS) entry which is preliminary data.</text>
</comment>
<organism evidence="1 2">
    <name type="scientific">Archangium lansingense</name>
    <dbReference type="NCBI Taxonomy" id="2995310"/>
    <lineage>
        <taxon>Bacteria</taxon>
        <taxon>Pseudomonadati</taxon>
        <taxon>Myxococcota</taxon>
        <taxon>Myxococcia</taxon>
        <taxon>Myxococcales</taxon>
        <taxon>Cystobacterineae</taxon>
        <taxon>Archangiaceae</taxon>
        <taxon>Archangium</taxon>
    </lineage>
</organism>
<evidence type="ECO:0000313" key="2">
    <source>
        <dbReference type="Proteomes" id="UP001207654"/>
    </source>
</evidence>
<dbReference type="Proteomes" id="UP001207654">
    <property type="component" value="Unassembled WGS sequence"/>
</dbReference>
<keyword evidence="2" id="KW-1185">Reference proteome</keyword>
<dbReference type="RefSeq" id="WP_267537462.1">
    <property type="nucleotide sequence ID" value="NZ_JAPNKA010000001.1"/>
</dbReference>
<sequence>MRFRLPVSGLAVRLRPPAGAEDLLLAEARSFDAQLALELVERLGQRAEGGPVDWAALPLTDLDTVLLRLRQGLVGDQVRADVVCGPAGCGARVDLAFRIRDYLAHHAPRPAEGLEASAEPGWYALQGTAVAFRLPSGGDQLAIAFHPEGEEELARRCIRPAGLAPPLREQVEAAMEALAPNLCSELEGPCPECGATVRSLFDPQRYVLQELRAQATRVYEEIHLLAHSYHWTEETILALPRHRRGLYAEHIRQERSGS</sequence>
<protein>
    <submittedName>
        <fullName evidence="1">Uncharacterized protein</fullName>
    </submittedName>
</protein>
<dbReference type="EMBL" id="JAPNKA010000001">
    <property type="protein sequence ID" value="MCY1078697.1"/>
    <property type="molecule type" value="Genomic_DNA"/>
</dbReference>
<proteinExistence type="predicted"/>
<evidence type="ECO:0000313" key="1">
    <source>
        <dbReference type="EMBL" id="MCY1078697.1"/>
    </source>
</evidence>
<accession>A0ABT4ACR0</accession>
<reference evidence="1 2" key="1">
    <citation type="submission" date="2022-11" db="EMBL/GenBank/DDBJ databases">
        <title>Minimal conservation of predation-associated metabolite biosynthetic gene clusters underscores biosynthetic potential of Myxococcota including descriptions for ten novel species: Archangium lansinium sp. nov., Myxococcus landrumus sp. nov., Nannocystis bai.</title>
        <authorList>
            <person name="Ahearne A."/>
            <person name="Stevens C."/>
            <person name="Phillips K."/>
        </authorList>
    </citation>
    <scope>NUCLEOTIDE SEQUENCE [LARGE SCALE GENOMIC DNA]</scope>
    <source>
        <strain evidence="1 2">MIWBW</strain>
    </source>
</reference>